<gene>
    <name evidence="1" type="ORF">AVEN_175776_1</name>
</gene>
<protein>
    <recommendedName>
        <fullName evidence="3">Mos1 transposase HTH domain-containing protein</fullName>
    </recommendedName>
</protein>
<sequence>MASRIVAPAKCELRSAIRFLQAEGNIAAEMHRRMSRVYGETFMTDIAVHECRRFKDWLTGVHDKEGRRRKSVATQDLFH</sequence>
<dbReference type="EMBL" id="BGPR01001332">
    <property type="protein sequence ID" value="GBM51337.1"/>
    <property type="molecule type" value="Genomic_DNA"/>
</dbReference>
<reference evidence="1 2" key="1">
    <citation type="journal article" date="2019" name="Sci. Rep.">
        <title>Orb-weaving spider Araneus ventricosus genome elucidates the spidroin gene catalogue.</title>
        <authorList>
            <person name="Kono N."/>
            <person name="Nakamura H."/>
            <person name="Ohtoshi R."/>
            <person name="Moran D.A.P."/>
            <person name="Shinohara A."/>
            <person name="Yoshida Y."/>
            <person name="Fujiwara M."/>
            <person name="Mori M."/>
            <person name="Tomita M."/>
            <person name="Arakawa K."/>
        </authorList>
    </citation>
    <scope>NUCLEOTIDE SEQUENCE [LARGE SCALE GENOMIC DNA]</scope>
</reference>
<keyword evidence="2" id="KW-1185">Reference proteome</keyword>
<organism evidence="1 2">
    <name type="scientific">Araneus ventricosus</name>
    <name type="common">Orbweaver spider</name>
    <name type="synonym">Epeira ventricosa</name>
    <dbReference type="NCBI Taxonomy" id="182803"/>
    <lineage>
        <taxon>Eukaryota</taxon>
        <taxon>Metazoa</taxon>
        <taxon>Ecdysozoa</taxon>
        <taxon>Arthropoda</taxon>
        <taxon>Chelicerata</taxon>
        <taxon>Arachnida</taxon>
        <taxon>Araneae</taxon>
        <taxon>Araneomorphae</taxon>
        <taxon>Entelegynae</taxon>
        <taxon>Araneoidea</taxon>
        <taxon>Araneidae</taxon>
        <taxon>Araneus</taxon>
    </lineage>
</organism>
<dbReference type="AlphaFoldDB" id="A0A4Y2GDS3"/>
<comment type="caution">
    <text evidence="1">The sequence shown here is derived from an EMBL/GenBank/DDBJ whole genome shotgun (WGS) entry which is preliminary data.</text>
</comment>
<dbReference type="Proteomes" id="UP000499080">
    <property type="component" value="Unassembled WGS sequence"/>
</dbReference>
<evidence type="ECO:0000313" key="1">
    <source>
        <dbReference type="EMBL" id="GBM51337.1"/>
    </source>
</evidence>
<evidence type="ECO:0008006" key="3">
    <source>
        <dbReference type="Google" id="ProtNLM"/>
    </source>
</evidence>
<dbReference type="Gene3D" id="1.10.10.1450">
    <property type="match status" value="1"/>
</dbReference>
<accession>A0A4Y2GDS3</accession>
<proteinExistence type="predicted"/>
<dbReference type="OrthoDB" id="6469635at2759"/>
<evidence type="ECO:0000313" key="2">
    <source>
        <dbReference type="Proteomes" id="UP000499080"/>
    </source>
</evidence>
<name>A0A4Y2GDS3_ARAVE</name>